<reference evidence="3" key="1">
    <citation type="journal article" date="2019" name="Int. J. Syst. Evol. Microbiol.">
        <title>The Global Catalogue of Microorganisms (GCM) 10K type strain sequencing project: providing services to taxonomists for standard genome sequencing and annotation.</title>
        <authorList>
            <consortium name="The Broad Institute Genomics Platform"/>
            <consortium name="The Broad Institute Genome Sequencing Center for Infectious Disease"/>
            <person name="Wu L."/>
            <person name="Ma J."/>
        </authorList>
    </citation>
    <scope>NUCLEOTIDE SEQUENCE [LARGE SCALE GENOMIC DNA]</scope>
    <source>
        <strain evidence="3">CECT 7649</strain>
    </source>
</reference>
<evidence type="ECO:0000313" key="3">
    <source>
        <dbReference type="Proteomes" id="UP001596496"/>
    </source>
</evidence>
<dbReference type="PANTHER" id="PTHR21174:SF0">
    <property type="entry name" value="HD PHOSPHOHYDROLASE FAMILY PROTEIN-RELATED"/>
    <property type="match status" value="1"/>
</dbReference>
<protein>
    <recommendedName>
        <fullName evidence="4">Metal-dependent phosphohydrolase</fullName>
    </recommendedName>
</protein>
<organism evidence="2 3">
    <name type="scientific">Sphaerisporangium rhizosphaerae</name>
    <dbReference type="NCBI Taxonomy" id="2269375"/>
    <lineage>
        <taxon>Bacteria</taxon>
        <taxon>Bacillati</taxon>
        <taxon>Actinomycetota</taxon>
        <taxon>Actinomycetes</taxon>
        <taxon>Streptosporangiales</taxon>
        <taxon>Streptosporangiaceae</taxon>
        <taxon>Sphaerisporangium</taxon>
    </lineage>
</organism>
<evidence type="ECO:0000256" key="1">
    <source>
        <dbReference type="SAM" id="MobiDB-lite"/>
    </source>
</evidence>
<evidence type="ECO:0008006" key="4">
    <source>
        <dbReference type="Google" id="ProtNLM"/>
    </source>
</evidence>
<keyword evidence="3" id="KW-1185">Reference proteome</keyword>
<accession>A0ABW2PF92</accession>
<proteinExistence type="predicted"/>
<dbReference type="Proteomes" id="UP001596496">
    <property type="component" value="Unassembled WGS sequence"/>
</dbReference>
<dbReference type="InterPro" id="IPR009218">
    <property type="entry name" value="HD_phosphohydro"/>
</dbReference>
<dbReference type="EMBL" id="JBHTCG010000048">
    <property type="protein sequence ID" value="MFC7387963.1"/>
    <property type="molecule type" value="Genomic_DNA"/>
</dbReference>
<feature type="region of interest" description="Disordered" evidence="1">
    <location>
        <begin position="141"/>
        <end position="192"/>
    </location>
</feature>
<evidence type="ECO:0000313" key="2">
    <source>
        <dbReference type="EMBL" id="MFC7387963.1"/>
    </source>
</evidence>
<sequence>MTDRATAGTAGRGGEPDEPRGAGDLAAARAPAGVDGRDGEPAGGLGGAGDLVVAWAAVAGDSAAARAVVAELIARWSEPHRRYHTPAHLRAVLAAIEPLAGFAADTVAVRLAAWFHDAVYDGRPGWDEERSAQLATARLTRLAPPPVPSPSPAGRPGAAGGFDGPLDGGFDDGPDGGLNGRPHGGLDGGPDGGLGGGLNGGFGGGLDARRIAEVARLVRVTAGHDPAPGDRDGEVLCDADLAVLAAPGYGAYARAVREEYRHVPDEAFRAGRARVLRDLLAAPTLYRTPLARELWEAGARSNMRAELARLLGP</sequence>
<feature type="region of interest" description="Disordered" evidence="1">
    <location>
        <begin position="1"/>
        <end position="41"/>
    </location>
</feature>
<dbReference type="PANTHER" id="PTHR21174">
    <property type="match status" value="1"/>
</dbReference>
<dbReference type="RefSeq" id="WP_380831909.1">
    <property type="nucleotide sequence ID" value="NZ_JBHTCG010000048.1"/>
</dbReference>
<gene>
    <name evidence="2" type="ORF">ACFQSB_37535</name>
</gene>
<feature type="compositionally biased region" description="Gly residues" evidence="1">
    <location>
        <begin position="175"/>
        <end position="192"/>
    </location>
</feature>
<feature type="compositionally biased region" description="Pro residues" evidence="1">
    <location>
        <begin position="143"/>
        <end position="153"/>
    </location>
</feature>
<comment type="caution">
    <text evidence="2">The sequence shown here is derived from an EMBL/GenBank/DDBJ whole genome shotgun (WGS) entry which is preliminary data.</text>
</comment>
<name>A0ABW2PF92_9ACTN</name>
<dbReference type="SUPFAM" id="SSF109604">
    <property type="entry name" value="HD-domain/PDEase-like"/>
    <property type="match status" value="2"/>
</dbReference>
<feature type="compositionally biased region" description="Gly residues" evidence="1">
    <location>
        <begin position="157"/>
        <end position="167"/>
    </location>
</feature>
<feature type="compositionally biased region" description="Low complexity" evidence="1">
    <location>
        <begin position="22"/>
        <end position="34"/>
    </location>
</feature>